<dbReference type="InterPro" id="IPR011701">
    <property type="entry name" value="MFS"/>
</dbReference>
<dbReference type="PANTHER" id="PTHR23514:SF13">
    <property type="entry name" value="INNER MEMBRANE PROTEIN YBJJ"/>
    <property type="match status" value="1"/>
</dbReference>
<feature type="transmembrane region" description="Helical" evidence="5">
    <location>
        <begin position="324"/>
        <end position="348"/>
    </location>
</feature>
<name>A0A248KGX3_9ENTR</name>
<evidence type="ECO:0000256" key="5">
    <source>
        <dbReference type="SAM" id="Phobius"/>
    </source>
</evidence>
<accession>A0A248KGX3</accession>
<keyword evidence="2 5" id="KW-0812">Transmembrane</keyword>
<sequence length="424" mass="43821">MSISLLERYQRLGTKLILFITGFSSSSWAVVVPYARANTGVNEATLGTLLLCLGGGALLAMPLTGYLTAKYNCKKVIRASVWSIIFSLPLLSLITSPLLLAAALLIFGTGIGITAGAINIQSVIVEKKAGKPLMSGFHSMYSCGGIAGAGLMTVLLSVGISISVATAFVSVVVIALLIISQKGLLTESSHVEGPTFAKPKGIVLWMGIICFSVFLAEGTVLDWSAVFLTEIRDVAESNGGLGFATFALAMTVARLIGDRIITGLGAIPVVIAGALIAAAGFALVLFIPDWKISLAGYALVGLGCANIVPVMFSAAGRQAVMPAAVAIPAVTTMGYLGVLAGPAIVGYVAHFSTLPAAFICISVLMILVALMTLKTRSVMVGRVCSADRVSAPVCGFADYSYAEGVTIPLYPKGALKIVQDDSYG</sequence>
<comment type="subcellular location">
    <subcellularLocation>
        <location evidence="1">Membrane</location>
        <topology evidence="1">Multi-pass membrane protein</topology>
    </subcellularLocation>
</comment>
<feature type="transmembrane region" description="Helical" evidence="5">
    <location>
        <begin position="264"/>
        <end position="288"/>
    </location>
</feature>
<dbReference type="Gene3D" id="1.20.1250.20">
    <property type="entry name" value="MFS general substrate transporter like domains"/>
    <property type="match status" value="2"/>
</dbReference>
<evidence type="ECO:0000256" key="2">
    <source>
        <dbReference type="ARBA" id="ARBA00022692"/>
    </source>
</evidence>
<evidence type="ECO:0000256" key="4">
    <source>
        <dbReference type="ARBA" id="ARBA00023136"/>
    </source>
</evidence>
<dbReference type="InterPro" id="IPR051788">
    <property type="entry name" value="MFS_Transporter"/>
</dbReference>
<keyword evidence="3 5" id="KW-1133">Transmembrane helix</keyword>
<proteinExistence type="predicted"/>
<dbReference type="AlphaFoldDB" id="A0A248KGX3"/>
<protein>
    <submittedName>
        <fullName evidence="6">MFS transporter</fullName>
    </submittedName>
</protein>
<dbReference type="Proteomes" id="UP000197098">
    <property type="component" value="Chromosome"/>
</dbReference>
<dbReference type="EMBL" id="CP022114">
    <property type="protein sequence ID" value="ASG63070.1"/>
    <property type="molecule type" value="Genomic_DNA"/>
</dbReference>
<dbReference type="GO" id="GO:0016020">
    <property type="term" value="C:membrane"/>
    <property type="evidence" value="ECO:0007669"/>
    <property type="project" value="UniProtKB-SubCell"/>
</dbReference>
<keyword evidence="4 5" id="KW-0472">Membrane</keyword>
<feature type="transmembrane region" description="Helical" evidence="5">
    <location>
        <begin position="12"/>
        <end position="34"/>
    </location>
</feature>
<evidence type="ECO:0000256" key="1">
    <source>
        <dbReference type="ARBA" id="ARBA00004141"/>
    </source>
</evidence>
<gene>
    <name evidence="6" type="ORF">CEW81_07875</name>
</gene>
<feature type="transmembrane region" description="Helical" evidence="5">
    <location>
        <begin position="76"/>
        <end position="94"/>
    </location>
</feature>
<evidence type="ECO:0000256" key="3">
    <source>
        <dbReference type="ARBA" id="ARBA00022989"/>
    </source>
</evidence>
<organism evidence="6 7">
    <name type="scientific">Kluyvera genomosp. 3</name>
    <dbReference type="NCBI Taxonomy" id="2774055"/>
    <lineage>
        <taxon>Bacteria</taxon>
        <taxon>Pseudomonadati</taxon>
        <taxon>Pseudomonadota</taxon>
        <taxon>Gammaproteobacteria</taxon>
        <taxon>Enterobacterales</taxon>
        <taxon>Enterobacteriaceae</taxon>
        <taxon>Kluyvera</taxon>
    </lineage>
</organism>
<evidence type="ECO:0000313" key="7">
    <source>
        <dbReference type="Proteomes" id="UP000197098"/>
    </source>
</evidence>
<feature type="transmembrane region" description="Helical" evidence="5">
    <location>
        <begin position="100"/>
        <end position="125"/>
    </location>
</feature>
<feature type="transmembrane region" description="Helical" evidence="5">
    <location>
        <begin position="354"/>
        <end position="373"/>
    </location>
</feature>
<feature type="transmembrane region" description="Helical" evidence="5">
    <location>
        <begin position="240"/>
        <end position="257"/>
    </location>
</feature>
<dbReference type="PANTHER" id="PTHR23514">
    <property type="entry name" value="BYPASS OF STOP CODON PROTEIN 6"/>
    <property type="match status" value="1"/>
</dbReference>
<reference evidence="6 7" key="1">
    <citation type="submission" date="2017-06" db="EMBL/GenBank/DDBJ databases">
        <title>Origin of plasmid-mediated fosfomycin resistance gene fosA3.</title>
        <authorList>
            <person name="Ito R."/>
            <person name="Pacey M.P."/>
            <person name="Doi Y."/>
        </authorList>
    </citation>
    <scope>NUCLEOTIDE SEQUENCE [LARGE SCALE GENOMIC DNA]</scope>
    <source>
        <strain evidence="6 7">YDC799</strain>
    </source>
</reference>
<feature type="transmembrane region" description="Helical" evidence="5">
    <location>
        <begin position="162"/>
        <end position="180"/>
    </location>
</feature>
<evidence type="ECO:0000313" key="6">
    <source>
        <dbReference type="EMBL" id="ASG63070.1"/>
    </source>
</evidence>
<dbReference type="GO" id="GO:0022857">
    <property type="term" value="F:transmembrane transporter activity"/>
    <property type="evidence" value="ECO:0007669"/>
    <property type="project" value="InterPro"/>
</dbReference>
<dbReference type="Pfam" id="PF07690">
    <property type="entry name" value="MFS_1"/>
    <property type="match status" value="1"/>
</dbReference>
<feature type="transmembrane region" description="Helical" evidence="5">
    <location>
        <begin position="137"/>
        <end position="156"/>
    </location>
</feature>
<dbReference type="InterPro" id="IPR036259">
    <property type="entry name" value="MFS_trans_sf"/>
</dbReference>
<feature type="transmembrane region" description="Helical" evidence="5">
    <location>
        <begin position="201"/>
        <end position="220"/>
    </location>
</feature>
<feature type="transmembrane region" description="Helical" evidence="5">
    <location>
        <begin position="294"/>
        <end position="312"/>
    </location>
</feature>
<dbReference type="CDD" id="cd17393">
    <property type="entry name" value="MFS_MosC_like"/>
    <property type="match status" value="1"/>
</dbReference>
<feature type="transmembrane region" description="Helical" evidence="5">
    <location>
        <begin position="46"/>
        <end position="69"/>
    </location>
</feature>
<dbReference type="SUPFAM" id="SSF103473">
    <property type="entry name" value="MFS general substrate transporter"/>
    <property type="match status" value="1"/>
</dbReference>